<comment type="subcellular location">
    <subcellularLocation>
        <location evidence="1">Cell membrane</location>
        <topology evidence="1">Single-pass type I membrane protein</topology>
    </subcellularLocation>
</comment>
<feature type="domain" description="Sushi" evidence="18">
    <location>
        <begin position="2024"/>
        <end position="2085"/>
    </location>
</feature>
<evidence type="ECO:0000256" key="13">
    <source>
        <dbReference type="PROSITE-ProRule" id="PRU00076"/>
    </source>
</evidence>
<evidence type="ECO:0000256" key="11">
    <source>
        <dbReference type="ARBA" id="ARBA00023157"/>
    </source>
</evidence>
<reference evidence="21" key="1">
    <citation type="submission" date="2003-08" db="EMBL/GenBank/DDBJ databases">
        <authorList>
            <person name="Birren B."/>
            <person name="Nusbaum C."/>
            <person name="Abebe A."/>
            <person name="Abouelleil A."/>
            <person name="Adekoya E."/>
            <person name="Ait-zahra M."/>
            <person name="Allen N."/>
            <person name="Allen T."/>
            <person name="An P."/>
            <person name="Anderson M."/>
            <person name="Anderson S."/>
            <person name="Arachchi H."/>
            <person name="Armbruster J."/>
            <person name="Bachantsang P."/>
            <person name="Baldwin J."/>
            <person name="Barry A."/>
            <person name="Bayul T."/>
            <person name="Blitshsteyn B."/>
            <person name="Bloom T."/>
            <person name="Blye J."/>
            <person name="Boguslavskiy L."/>
            <person name="Borowsky M."/>
            <person name="Boukhgalter B."/>
            <person name="Brunache A."/>
            <person name="Butler J."/>
            <person name="Calixte N."/>
            <person name="Calvo S."/>
            <person name="Camarata J."/>
            <person name="Campo K."/>
            <person name="Chang J."/>
            <person name="Cheshatsang Y."/>
            <person name="Citroen M."/>
            <person name="Collymore A."/>
            <person name="Considine T."/>
            <person name="Cook A."/>
            <person name="Cooke P."/>
            <person name="Corum B."/>
            <person name="Cuomo C."/>
            <person name="David R."/>
            <person name="Dawoe T."/>
            <person name="Degray S."/>
            <person name="Dodge S."/>
            <person name="Dooley K."/>
            <person name="Dorje P."/>
            <person name="Dorjee K."/>
            <person name="Dorris L."/>
            <person name="Duffey N."/>
            <person name="Dupes A."/>
            <person name="Elkins T."/>
            <person name="Engels R."/>
            <person name="Erickson J."/>
            <person name="Farina A."/>
            <person name="Faro S."/>
            <person name="Ferreira P."/>
            <person name="Fischer H."/>
            <person name="Fitzgerald M."/>
            <person name="Foley K."/>
            <person name="Gage D."/>
            <person name="Galagan J."/>
            <person name="Gearin G."/>
            <person name="Gnerre S."/>
            <person name="Gnirke A."/>
            <person name="Goyette A."/>
            <person name="Graham J."/>
            <person name="Grandbois E."/>
            <person name="Gyaltsen K."/>
            <person name="Hafez N."/>
            <person name="Hagopian D."/>
            <person name="Hagos B."/>
            <person name="Hall J."/>
            <person name="Hatcher B."/>
            <person name="Heller A."/>
            <person name="Higgins H."/>
            <person name="Honan T."/>
            <person name="Horn A."/>
            <person name="Houde N."/>
            <person name="Hughes L."/>
            <person name="Hulme W."/>
            <person name="Husby E."/>
            <person name="Iliev I."/>
            <person name="Jaffe D."/>
            <person name="Jones C."/>
            <person name="Kamal M."/>
            <person name="Kamat A."/>
            <person name="Kamvysselis M."/>
            <person name="Karlsson E."/>
            <person name="Kells C."/>
            <person name="Kieu A."/>
            <person name="Kisner P."/>
            <person name="Kodira C."/>
            <person name="Kulbokas E."/>
            <person name="Labutti K."/>
            <person name="Lama D."/>
            <person name="Landers T."/>
            <person name="Leger J."/>
            <person name="Levine S."/>
            <person name="Lewis D."/>
            <person name="Lewis T."/>
            <person name="Lindblad-toh K."/>
            <person name="Liu X."/>
            <person name="Lokyitsang T."/>
            <person name="Lokyitsang Y."/>
            <person name="Lucien O."/>
            <person name="Lui A."/>
            <person name="Ma L.J."/>
            <person name="Mabbitt R."/>
            <person name="Macdonald J."/>
            <person name="Maclean C."/>
            <person name="Major J."/>
            <person name="Manning J."/>
            <person name="Marabella R."/>
            <person name="Maru K."/>
            <person name="Matthews C."/>
            <person name="Mauceli E."/>
            <person name="Mccarthy M."/>
            <person name="Mcdonough S."/>
            <person name="Mcghee T."/>
            <person name="Meldrim J."/>
            <person name="Meneus L."/>
            <person name="Mesirov J."/>
            <person name="Mihalev A."/>
            <person name="Mihova T."/>
            <person name="Mikkelsen T."/>
            <person name="Mlenga V."/>
            <person name="Moru K."/>
            <person name="Mozes J."/>
            <person name="Mulrain L."/>
            <person name="Munson G."/>
            <person name="Naylor J."/>
            <person name="Newes C."/>
            <person name="Nguyen C."/>
            <person name="Nguyen N."/>
            <person name="Nguyen T."/>
            <person name="Nicol R."/>
            <person name="Nielsen C."/>
            <person name="Nizzari M."/>
            <person name="Norbu C."/>
            <person name="Norbu N."/>
            <person name="O'donnell P."/>
            <person name="Okoawo O."/>
            <person name="O'leary S."/>
            <person name="Omotosho B."/>
            <person name="O'neill K."/>
            <person name="Osman S."/>
            <person name="Parker S."/>
            <person name="Perrin D."/>
            <person name="Phunkhang P."/>
            <person name="Piqani B."/>
            <person name="Purcell S."/>
            <person name="Rachupka T."/>
            <person name="Ramasamy U."/>
            <person name="Rameau R."/>
            <person name="Ray V."/>
            <person name="Raymond C."/>
            <person name="Retta R."/>
            <person name="Richardson S."/>
            <person name="Rise C."/>
            <person name="Rodriguez J."/>
            <person name="Rogers J."/>
            <person name="Rogov P."/>
            <person name="Rutman M."/>
            <person name="Schupbach R."/>
            <person name="Seaman C."/>
            <person name="Settipalli S."/>
            <person name="Sharpe T."/>
            <person name="Sheridan J."/>
            <person name="Sherpa N."/>
            <person name="Shi J."/>
            <person name="Smirnov S."/>
            <person name="Smith C."/>
            <person name="Sougnez C."/>
            <person name="Spencer B."/>
            <person name="Stalker J."/>
            <person name="Stange-thomann N."/>
            <person name="Stavropoulos S."/>
            <person name="Stetson K."/>
            <person name="Stone C."/>
            <person name="Stone S."/>
            <person name="Stubbs M."/>
            <person name="Talamas J."/>
            <person name="Tchuinga P."/>
            <person name="Tenzing P."/>
            <person name="Tesfaye S."/>
            <person name="Theodore J."/>
            <person name="Thoulutsang Y."/>
            <person name="Topham K."/>
            <person name="Towey S."/>
            <person name="Tsamla T."/>
            <person name="Tsomo N."/>
            <person name="Vallee D."/>
            <person name="Vassiliev H."/>
            <person name="Venkataraman V."/>
            <person name="Vinson J."/>
            <person name="Vo A."/>
            <person name="Wade C."/>
            <person name="Wang S."/>
            <person name="Wangchuk T."/>
            <person name="Wangdi T."/>
            <person name="Whittaker C."/>
            <person name="Wilkinson J."/>
            <person name="Wu Y."/>
            <person name="Wyman D."/>
            <person name="Yadav S."/>
            <person name="Yang S."/>
            <person name="Yang X."/>
            <person name="Yeager S."/>
            <person name="Yee E."/>
            <person name="Young G."/>
            <person name="Zainoun J."/>
            <person name="Zembeck L."/>
            <person name="Zimmer A."/>
            <person name="Zody M."/>
            <person name="Lander E."/>
        </authorList>
    </citation>
    <scope>NUCLEOTIDE SEQUENCE [LARGE SCALE GENOMIC DNA]</scope>
</reference>
<keyword evidence="12" id="KW-0325">Glycoprotein</keyword>
<dbReference type="GO" id="GO:0005509">
    <property type="term" value="F:calcium ion binding"/>
    <property type="evidence" value="ECO:0007669"/>
    <property type="project" value="InterPro"/>
</dbReference>
<dbReference type="CDD" id="cd00033">
    <property type="entry name" value="CCP"/>
    <property type="match status" value="27"/>
</dbReference>
<evidence type="ECO:0000256" key="9">
    <source>
        <dbReference type="ARBA" id="ARBA00022989"/>
    </source>
</evidence>
<dbReference type="GeneTree" id="ENSGT00940000163310"/>
<feature type="domain" description="EGF-like" evidence="15">
    <location>
        <begin position="1304"/>
        <end position="1342"/>
    </location>
</feature>
<dbReference type="FunFam" id="2.10.25.10:FF:000038">
    <property type="entry name" value="Fibrillin 2"/>
    <property type="match status" value="1"/>
</dbReference>
<feature type="domain" description="VWFA" evidence="16">
    <location>
        <begin position="15"/>
        <end position="189"/>
    </location>
</feature>
<feature type="disulfide bond" evidence="14">
    <location>
        <begin position="2225"/>
        <end position="2252"/>
    </location>
</feature>
<keyword evidence="3 13" id="KW-0245">EGF-like domain</keyword>
<dbReference type="FunFam" id="2.10.50.10:FF:000018">
    <property type="entry name" value="Sushi, von Willebrand factor type A, EGF and pentraxin domain-containing 1"/>
    <property type="match status" value="1"/>
</dbReference>
<dbReference type="InterPro" id="IPR000152">
    <property type="entry name" value="EGF-type_Asp/Asn_hydroxyl_site"/>
</dbReference>
<dbReference type="Pfam" id="PF02494">
    <property type="entry name" value="HYR"/>
    <property type="match status" value="2"/>
</dbReference>
<dbReference type="Proteomes" id="UP000007875">
    <property type="component" value="Unassembled WGS sequence"/>
</dbReference>
<keyword evidence="8" id="KW-0106">Calcium</keyword>
<feature type="disulfide bond" evidence="13">
    <location>
        <begin position="3436"/>
        <end position="3445"/>
    </location>
</feature>
<evidence type="ECO:0000256" key="14">
    <source>
        <dbReference type="PROSITE-ProRule" id="PRU00302"/>
    </source>
</evidence>
<dbReference type="Pfam" id="PF00008">
    <property type="entry name" value="EGF"/>
    <property type="match status" value="6"/>
</dbReference>
<feature type="domain" description="Sushi" evidence="18">
    <location>
        <begin position="2433"/>
        <end position="2496"/>
    </location>
</feature>
<dbReference type="FunFam" id="2.10.25.10:FF:000391">
    <property type="entry name" value="Weary, isoform C"/>
    <property type="match status" value="1"/>
</dbReference>
<feature type="domain" description="EGF-like" evidence="15">
    <location>
        <begin position="1152"/>
        <end position="1188"/>
    </location>
</feature>
<evidence type="ECO:0000259" key="19">
    <source>
        <dbReference type="PROSITE" id="PS51828"/>
    </source>
</evidence>
<dbReference type="InterPro" id="IPR018097">
    <property type="entry name" value="EGF_Ca-bd_CS"/>
</dbReference>
<feature type="disulfide bond" evidence="14">
    <location>
        <begin position="2683"/>
        <end position="2710"/>
    </location>
</feature>
<dbReference type="GO" id="GO:0007154">
    <property type="term" value="P:cell communication"/>
    <property type="evidence" value="ECO:0007669"/>
    <property type="project" value="UniProtKB-ARBA"/>
</dbReference>
<dbReference type="Pfam" id="PF07699">
    <property type="entry name" value="Ephrin_rec_like"/>
    <property type="match status" value="3"/>
</dbReference>
<feature type="domain" description="Sushi" evidence="18">
    <location>
        <begin position="3127"/>
        <end position="3183"/>
    </location>
</feature>
<keyword evidence="11 13" id="KW-1015">Disulfide bond</keyword>
<dbReference type="InterPro" id="IPR000742">
    <property type="entry name" value="EGF"/>
</dbReference>
<dbReference type="SMART" id="SM00159">
    <property type="entry name" value="PTX"/>
    <property type="match status" value="1"/>
</dbReference>
<feature type="domain" description="Sushi" evidence="18">
    <location>
        <begin position="3065"/>
        <end position="3126"/>
    </location>
</feature>
<feature type="domain" description="Sushi" evidence="18">
    <location>
        <begin position="2655"/>
        <end position="2712"/>
    </location>
</feature>
<dbReference type="InterPro" id="IPR009030">
    <property type="entry name" value="Growth_fac_rcpt_cys_sf"/>
</dbReference>
<feature type="domain" description="Sushi" evidence="18">
    <location>
        <begin position="2768"/>
        <end position="2825"/>
    </location>
</feature>
<dbReference type="CDD" id="cd00054">
    <property type="entry name" value="EGF_CA"/>
    <property type="match status" value="7"/>
</dbReference>
<dbReference type="Gene3D" id="2.10.50.10">
    <property type="entry name" value="Tumor Necrosis Factor Receptor, subunit A, domain 2"/>
    <property type="match status" value="3"/>
</dbReference>
<feature type="domain" description="Sushi" evidence="18">
    <location>
        <begin position="2949"/>
        <end position="3005"/>
    </location>
</feature>
<dbReference type="SUPFAM" id="SSF53300">
    <property type="entry name" value="vWA-like"/>
    <property type="match status" value="1"/>
</dbReference>
<evidence type="ECO:0008006" key="22">
    <source>
        <dbReference type="Google" id="ProtNLM"/>
    </source>
</evidence>
<comment type="caution">
    <text evidence="13">Lacks conserved residue(s) required for the propagation of feature annotation.</text>
</comment>
<evidence type="ECO:0000313" key="21">
    <source>
        <dbReference type="Proteomes" id="UP000007875"/>
    </source>
</evidence>
<protein>
    <recommendedName>
        <fullName evidence="22">Sushi, von Willebrand factor type A, EGF and pentraxin domain containing 1</fullName>
    </recommendedName>
</protein>
<dbReference type="Gene3D" id="2.10.70.10">
    <property type="entry name" value="Complement Module, domain 1"/>
    <property type="match status" value="28"/>
</dbReference>
<keyword evidence="7" id="KW-0677">Repeat</keyword>
<evidence type="ECO:0000259" key="15">
    <source>
        <dbReference type="PROSITE" id="PS50026"/>
    </source>
</evidence>
<dbReference type="InterPro" id="IPR050350">
    <property type="entry name" value="Compl-Cell_Adhes-Reg"/>
</dbReference>
<feature type="disulfide bond" evidence="14">
    <location>
        <begin position="2337"/>
        <end position="2364"/>
    </location>
</feature>
<dbReference type="FunFam" id="2.10.25.10:FF:000020">
    <property type="entry name" value="Latent-transforming growth factor beta-binding protein 1"/>
    <property type="match status" value="1"/>
</dbReference>
<dbReference type="PROSITE" id="PS50923">
    <property type="entry name" value="SUSHI"/>
    <property type="match status" value="28"/>
</dbReference>
<feature type="disulfide bond" evidence="13">
    <location>
        <begin position="1140"/>
        <end position="1149"/>
    </location>
</feature>
<dbReference type="SMART" id="SM00032">
    <property type="entry name" value="CCP"/>
    <property type="match status" value="31"/>
</dbReference>
<dbReference type="GO" id="GO:0023052">
    <property type="term" value="P:signaling"/>
    <property type="evidence" value="ECO:0007669"/>
    <property type="project" value="UniProtKB-ARBA"/>
</dbReference>
<feature type="domain" description="Sushi" evidence="18">
    <location>
        <begin position="2826"/>
        <end position="2890"/>
    </location>
</feature>
<dbReference type="Pfam" id="PF00084">
    <property type="entry name" value="Sushi"/>
    <property type="match status" value="28"/>
</dbReference>
<feature type="domain" description="Sushi" evidence="18">
    <location>
        <begin position="2497"/>
        <end position="2553"/>
    </location>
</feature>
<feature type="domain" description="EGF-like" evidence="15">
    <location>
        <begin position="1114"/>
        <end position="1150"/>
    </location>
</feature>
<dbReference type="PROSITE" id="PS00022">
    <property type="entry name" value="EGF_1"/>
    <property type="match status" value="7"/>
</dbReference>
<feature type="domain" description="EGF-like" evidence="15">
    <location>
        <begin position="3410"/>
        <end position="3446"/>
    </location>
</feature>
<dbReference type="SMART" id="SM00179">
    <property type="entry name" value="EGF_CA"/>
    <property type="match status" value="7"/>
</dbReference>
<keyword evidence="5" id="KW-0812">Transmembrane</keyword>
<dbReference type="InterPro" id="IPR024731">
    <property type="entry name" value="NELL2-like_EGF"/>
</dbReference>
<dbReference type="InterPro" id="IPR003410">
    <property type="entry name" value="HYR_dom"/>
</dbReference>
<feature type="domain" description="Sushi" evidence="18">
    <location>
        <begin position="1779"/>
        <end position="1839"/>
    </location>
</feature>
<feature type="disulfide bond" evidence="14">
    <location>
        <begin position="1870"/>
        <end position="1897"/>
    </location>
</feature>
<dbReference type="SUPFAM" id="SSF49899">
    <property type="entry name" value="Concanavalin A-like lectins/glucanases"/>
    <property type="match status" value="1"/>
</dbReference>
<feature type="disulfide bond" evidence="13">
    <location>
        <begin position="1332"/>
        <end position="1341"/>
    </location>
</feature>
<evidence type="ECO:0000313" key="20">
    <source>
        <dbReference type="Ensembl" id="ENSCSAVP00000011562.1"/>
    </source>
</evidence>
<dbReference type="InterPro" id="IPR000436">
    <property type="entry name" value="Sushi_SCR_CCP_dom"/>
</dbReference>
<feature type="domain" description="Sushi" evidence="18">
    <location>
        <begin position="1900"/>
        <end position="1965"/>
    </location>
</feature>
<keyword evidence="6" id="KW-0732">Signal</keyword>
<feature type="domain" description="HYR" evidence="17">
    <location>
        <begin position="576"/>
        <end position="660"/>
    </location>
</feature>
<reference evidence="20" key="2">
    <citation type="submission" date="2025-08" db="UniProtKB">
        <authorList>
            <consortium name="Ensembl"/>
        </authorList>
    </citation>
    <scope>IDENTIFICATION</scope>
</reference>
<evidence type="ECO:0000256" key="7">
    <source>
        <dbReference type="ARBA" id="ARBA00022737"/>
    </source>
</evidence>
<feature type="disulfide bond" evidence="14">
    <location>
        <begin position="2056"/>
        <end position="2083"/>
    </location>
</feature>
<dbReference type="Ensembl" id="ENSCSAVT00000011696.1">
    <property type="protein sequence ID" value="ENSCSAVP00000011562.1"/>
    <property type="gene ID" value="ENSCSAVG00000006778.1"/>
</dbReference>
<dbReference type="HOGENOM" id="CLU_000343_0_0_1"/>
<feature type="domain" description="EGF-like" evidence="15">
    <location>
        <begin position="3478"/>
        <end position="3510"/>
    </location>
</feature>
<dbReference type="Pfam" id="PF12947">
    <property type="entry name" value="EGF_3"/>
    <property type="match status" value="1"/>
</dbReference>
<sequence length="3518" mass="380923">FKRNVLRLRANKKLDLIFVIDASYSVELENFKDEIRFVQRFVSGIPVSMDTTRVAVITFADSAQTWVDQVTAGNIHDHKCSLLGTALPAITYASGSTYTYGGLITAKEIMDNARVDSKKVILLITDGRSNGGDPRGIATRLRRDGTEILTFGVNSGNVDELNGMASEPKADHVYILNSFADFEALARRALHADAEGGDYITEEDHHCHKYCSEGGCCDPLGKCRCGTTTGLYECVCDPGFWGFGLLPDGCTPCPGGTYKPFPSPGGLESCSPCPDPNMVSPNASSDVNQCTCKLGFRQVGQACEVTRCPVLHAPLNGRFTGVSCDNRYKARCGFTCDHGYDLVGSGSIKCGIDGNWVTTDEGVFQEAFCQVRYCPPLPSISNGGVERTADNSYQTICQATCQLDKYYLRYFLSKLDCRGIQWSAPANHIQNSPVAPPGASLNSNCAAAERKLEYGHMCTFTCPLGFALNMANSFFCVRPDEWSEDISAARCIDIEPPTITCPNSIEAFASPQIDSAVVTWEVPVPYDNSGQVSLSSTPAVHPPAAFHIGTLLVTYTAVDGAGLPAECSFRVSIIDNQAPLISECNNPPPFVIPRNQFIAHNVSWREPTFSDNSGRSHRTVFMNRSHDFGDMPFGQTRVQYIASDATGNSRSCVIVVSVQDNFCPPLEEPKYGLITCDMNYNNLKECYHECNNQRYGIAMQTFHDPFHVCEDDGQWHPALKIPIDCSYQRYADELVKGYRVSYRLETINSCNDTAFLESVRLLLVARLTARVPRWCRTKETGITCTLVSVAVRCYLFRSILSTVNYFYLSPGGRGDNEPNPPDAYDAYDTETEPTPVDYEDESIPISPGLNSFQYTEEEAFALTKELGRTVDTLEITITIKAVRHINTSVTTFVTYEDGSYVSSGNELQCPLGTVLRAAATFNCPIGTYYDVSLIECISCPVGFYQDDEAQLSCKACPLHTSTPGNHTRSLEECKNLCSLGTYSFNGLEVCVACDKHTYADVYGSTECTTCPPDTGTPSRGTTSYMQCGQLCNIGYASLTGIEPCYPCPANTYQPERATHFCYKCPLGSYTISTGTTDRLDCIVVNVVFTVNASFILVLISPPLTPDNYTEEILAYSDCFMEPCDNEGTCEPSPAGFICICQAGYVGTNCETNFDECASNPCENGGVCSDLINQYSCECALGYEGETCSVETDECASNPCEHGATCVDLLASFSCECGAGYAGELCEIDINECEGSPCANGAECLDLVGRYECVCTPGYAGERCYVDIDECSSDPCQNGATCSDHVNGFTCECEVGYEGTFCQINHDDCADVHEPCTNGGTCVDMTNSYRCVCAPSFAGDACETELDPDFDLLFGRANTYHHVHMKEGIRNMTEVTVAFYVKSNHTESEGTPFSYGIGKGPLADVLTLTNLAALTLYVNGESVVTDARKINDDQWYHVVVTWKSEGGEWAIYLNHFREVGGTGLQEGTVIPGGGVLVLGQEQDCLGGCFSASQEFIGTISQFNLYDYAMTPQQVVALHRNCVGNKGTVRAWPDALGGIVGQVDIIRPPSFCTACPPISSNNNLAPTNDFTTKLSCEAGYNLRVRRGSNSRRVGDVTLNCGNEGVWKIKGRNRPNPTAIFFCSRISCPALQTVENADVDVVGTRFNDTITYTCNIGFLPTQPSVIRCQANKEWSGVPPECTDFDECSNNPCDQMASCTNSDGSFACTCLTGYTGDGFSCALIDCGSPAQVDNGEIIGSSFLYLSTILYHCDRGYHLTGDSDTLTCMGNGAWDIPAPTCDPVPCPELDPINHGVVTSDGSEYQSIATYTCEEGYYLVGPTALSCLSDGTWGDADHEPPHCLPVPCTKPADVQNAFYNAVGSPYTYLQSIQFVCDPGFNMIGHNESRCTTAGAWSHDSPVCDAVHCSLPPDVEYATSLLQDGPHKPGPHFQSIMSYVCHSGFQLTQSSPSTRLCAADAAWSGSEPVCERVSCGVPPNIPHGSPETEDDMVYEDSVDYFCDLGFEILASTTVQCLEDGVLSPLPRCTAIPCGRPPIVPYASVTFTHPHAKHSYQSEVVYDCEPDFTLNGSSTVKCLHTGVWSPFAPQCDPVLCESPVASFFNPAPGGLSAPGSVIQSSAPALVINRCSPAGDWLTAAPECRPMRCPDTPTLNNGHLNRHTTFGSQFVYGCNEGYFSLHEDTVTIICTANGTWSSAFVDCYPAQCREPDQPLNGNFIGDTFTFPNSINYLCDPGYELFGPSSVSCQANGEWSDVAPLCERMDCGRLAAIAHGKFQLNSTLFESIAIFHCYPGYEMIGPPSIECLSDGIWSDISPDCFPVDCGMMEAPINGSVFVFQSTVRFACDTGHIMFGDSNSTCMSDGMWSSPGPDCLPVDCGTPPIVEDADFDWDGLTSTYTTVVVYECNLGFELAGVADKTWQFIGENGPGGPSTNGRPNCRKISCPPPPVVENGAHENLTFTHGDVVAYVCDVGHEMMTFSGEPITCTSNHGETGFYIGLPPACPPISCGTPTTIANGFYVSTGFTYRTNATYSCHDGYYPTGSLTSICQSDRRWSVHPTCHPKDCGSPPYTEHSNCTDGGVWSDKHWSCDPVPCGSPPDVPHAVSMATGTTFLSEPQSHAFLLNYGRMSSTYSCGDGYVLDGDAKIRCTETGTFSSPAPECLPVVCGAPPIKHNSQVQYEKITFGHSALYECDPGYQIDGPTELSCQSNKKFSSAPPTCQPVSCGRPAALTNGMVKFTGTTYQHNASYTCDQGYYRVGNLEWACSANREWLPPCLPITCGEPVTPPHSKVSGEGYDFMHSATYTCDEGYILAGQQILTCQANRRWSFPPPSCNPVPCGRPPSILHGSHNLQNGSPSDFTFRKQVVYSCDDGYEFTLVSNPTLTCQSNREWDPIAPQCTPVSCGEPAAIENGNFEGFFTFGSTVQYACDRGYELEGEGLLYCQANRSWDHPAPSPCSPVKCPTPEVENSVVMQTGTVFQSLVSFTCVQGFSMVGYEGSVHCTADGLFSNLPFCLPVSCGEPPLLPNTILNYITGTHYGDNATYFCLPGYMLSGTTTSTCEASGNWSQVCPVCSPVSCGEPDVIENGYHTAQGNYTYGEAVTFSCNRGYLLSTGSNWIECTGFGTFNFSSDHVKCDPVECPRLLPPQHGSISRDRGLFKDEVTYSCDEGYNMVGPSHSRCTANATWTSAPTCEPVVCGTAPMVEHGSVVGRLHFGSSVSYHCDSGYYLSSNNSNLSCMSDGSWSPNPPVCHPVECGEPPEVKNARVPLMLYTFGMRVQYQCADGFLFASDDTAQMCLENGEFTQLNIACIPVPCPAPPLVINGHTSATSAVFGDVVTYHCKHGYVVKGEEFMECSEEGQWTADTTCEPRSCGPAPDVENAIPMRGVIRYGSSVHFECNVGYILEGDVQSLSIQCVAGRWTDQPECASLCRHRCLHKGSCIGHNQCSCAGGWTGRRCRHPTCLLPCLNGGYCSAPYTCSCATGWTGERCQTPHCSQPCRNGGQCVAPDECRCPYGYFGANCGEESSYFGL</sequence>
<feature type="disulfide bond" evidence="13">
    <location>
        <begin position="3482"/>
        <end position="3492"/>
    </location>
</feature>
<feature type="domain" description="Sushi" evidence="18">
    <location>
        <begin position="2138"/>
        <end position="2196"/>
    </location>
</feature>
<keyword evidence="4 14" id="KW-0768">Sushi</keyword>
<evidence type="ECO:0000256" key="3">
    <source>
        <dbReference type="ARBA" id="ARBA00022536"/>
    </source>
</evidence>
<dbReference type="STRING" id="51511.ENSCSAVP00000011562"/>
<feature type="disulfide bond" evidence="13">
    <location>
        <begin position="1254"/>
        <end position="1263"/>
    </location>
</feature>
<feature type="disulfide bond" evidence="14">
    <location>
        <begin position="3360"/>
        <end position="3403"/>
    </location>
</feature>
<name>H2Z1V0_CIOSA</name>
<dbReference type="PRINTS" id="PR00453">
    <property type="entry name" value="VWFADOMAIN"/>
</dbReference>
<evidence type="ECO:0000256" key="4">
    <source>
        <dbReference type="ARBA" id="ARBA00022659"/>
    </source>
</evidence>
<feature type="disulfide bond" evidence="14">
    <location>
        <begin position="2625"/>
        <end position="2652"/>
    </location>
</feature>
<feature type="domain" description="HYR" evidence="17">
    <location>
        <begin position="492"/>
        <end position="575"/>
    </location>
</feature>
<dbReference type="InterPro" id="IPR001881">
    <property type="entry name" value="EGF-like_Ca-bd_dom"/>
</dbReference>
<keyword evidence="21" id="KW-1185">Reference proteome</keyword>
<dbReference type="PROSITE" id="PS50026">
    <property type="entry name" value="EGF_3"/>
    <property type="match status" value="9"/>
</dbReference>
<evidence type="ECO:0000256" key="10">
    <source>
        <dbReference type="ARBA" id="ARBA00023136"/>
    </source>
</evidence>
<evidence type="ECO:0000259" key="16">
    <source>
        <dbReference type="PROSITE" id="PS50234"/>
    </source>
</evidence>
<evidence type="ECO:0000259" key="17">
    <source>
        <dbReference type="PROSITE" id="PS50825"/>
    </source>
</evidence>
<feature type="domain" description="Sushi" evidence="18">
    <location>
        <begin position="2255"/>
        <end position="2312"/>
    </location>
</feature>
<feature type="domain" description="Sushi" evidence="18">
    <location>
        <begin position="2313"/>
        <end position="2366"/>
    </location>
</feature>
<feature type="disulfide bond" evidence="14">
    <location>
        <begin position="1651"/>
        <end position="1678"/>
    </location>
</feature>
<feature type="disulfide bond" evidence="13">
    <location>
        <begin position="1178"/>
        <end position="1187"/>
    </location>
</feature>
<dbReference type="PROSITE" id="PS00010">
    <property type="entry name" value="ASX_HYDROXYL"/>
    <property type="match status" value="6"/>
</dbReference>
<keyword evidence="10" id="KW-0472">Membrane</keyword>
<feature type="domain" description="EGF-like" evidence="15">
    <location>
        <begin position="1266"/>
        <end position="1302"/>
    </location>
</feature>
<dbReference type="Pfam" id="PF00354">
    <property type="entry name" value="Pentaxin"/>
    <property type="match status" value="1"/>
</dbReference>
<dbReference type="SUPFAM" id="SSF57196">
    <property type="entry name" value="EGF/Laminin"/>
    <property type="match status" value="7"/>
</dbReference>
<dbReference type="FunFam" id="2.10.25.10:FF:000472">
    <property type="entry name" value="Uncharacterized protein, isoform A"/>
    <property type="match status" value="1"/>
</dbReference>
<dbReference type="PANTHER" id="PTHR19325">
    <property type="entry name" value="COMPLEMENT COMPONENT-RELATED SUSHI DOMAIN-CONTAINING"/>
    <property type="match status" value="1"/>
</dbReference>
<dbReference type="Gene3D" id="2.60.120.200">
    <property type="match status" value="1"/>
</dbReference>
<feature type="domain" description="Sushi" evidence="18">
    <location>
        <begin position="1720"/>
        <end position="1778"/>
    </location>
</feature>
<dbReference type="GO" id="GO:0000902">
    <property type="term" value="P:cell morphogenesis"/>
    <property type="evidence" value="ECO:0007669"/>
    <property type="project" value="UniProtKB-ARBA"/>
</dbReference>
<dbReference type="GO" id="GO:0042063">
    <property type="term" value="P:gliogenesis"/>
    <property type="evidence" value="ECO:0007669"/>
    <property type="project" value="UniProtKB-ARBA"/>
</dbReference>
<feature type="disulfide bond" evidence="14">
    <location>
        <begin position="2283"/>
        <end position="2310"/>
    </location>
</feature>
<dbReference type="FunFam" id="2.10.25.10:FF:000230">
    <property type="entry name" value="Delta-like protein"/>
    <property type="match status" value="1"/>
</dbReference>
<dbReference type="InterPro" id="IPR001759">
    <property type="entry name" value="PTX_dom"/>
</dbReference>
<feature type="domain" description="Sushi" evidence="18">
    <location>
        <begin position="2583"/>
        <end position="2654"/>
    </location>
</feature>
<keyword evidence="9" id="KW-1133">Transmembrane helix</keyword>
<dbReference type="InterPro" id="IPR035976">
    <property type="entry name" value="Sushi/SCR/CCP_sf"/>
</dbReference>
<dbReference type="SUPFAM" id="SSF57535">
    <property type="entry name" value="Complement control module/SCR domain"/>
    <property type="match status" value="28"/>
</dbReference>
<feature type="disulfide bond" evidence="13">
    <location>
        <begin position="3500"/>
        <end position="3509"/>
    </location>
</feature>
<feature type="domain" description="Sushi" evidence="18">
    <location>
        <begin position="3184"/>
        <end position="3241"/>
    </location>
</feature>
<accession>H2Z1V0</accession>
<feature type="domain" description="Sushi" evidence="18">
    <location>
        <begin position="2197"/>
        <end position="2254"/>
    </location>
</feature>
<dbReference type="Pfam" id="PF00092">
    <property type="entry name" value="VWA"/>
    <property type="match status" value="1"/>
</dbReference>
<feature type="domain" description="Sushi" evidence="18">
    <location>
        <begin position="3242"/>
        <end position="3300"/>
    </location>
</feature>
<keyword evidence="2" id="KW-1003">Cell membrane</keyword>
<feature type="domain" description="Pentraxin (PTX)" evidence="19">
    <location>
        <begin position="1347"/>
        <end position="1550"/>
    </location>
</feature>
<evidence type="ECO:0000256" key="5">
    <source>
        <dbReference type="ARBA" id="ARBA00022692"/>
    </source>
</evidence>
<feature type="domain" description="Sushi" evidence="18">
    <location>
        <begin position="3358"/>
        <end position="3416"/>
    </location>
</feature>
<proteinExistence type="predicted"/>
<feature type="disulfide bond" evidence="13">
    <location>
        <begin position="1292"/>
        <end position="1301"/>
    </location>
</feature>
<feature type="domain" description="EGF-like" evidence="15">
    <location>
        <begin position="1680"/>
        <end position="1716"/>
    </location>
</feature>
<dbReference type="SUPFAM" id="SSF57184">
    <property type="entry name" value="Growth factor receptor domain"/>
    <property type="match status" value="1"/>
</dbReference>
<dbReference type="FunFam" id="2.10.25.10:FF:000122">
    <property type="entry name" value="Protein crumbs homolog 2"/>
    <property type="match status" value="1"/>
</dbReference>
<feature type="domain" description="Sushi" evidence="18">
    <location>
        <begin position="3301"/>
        <end position="3357"/>
    </location>
</feature>
<dbReference type="InterPro" id="IPR011641">
    <property type="entry name" value="Tyr-kin_ephrin_A/B_rcpt-like"/>
</dbReference>
<dbReference type="PROSITE" id="PS51828">
    <property type="entry name" value="PTX_2"/>
    <property type="match status" value="1"/>
</dbReference>
<dbReference type="Gene3D" id="2.10.25.10">
    <property type="entry name" value="Laminin"/>
    <property type="match status" value="8"/>
</dbReference>
<organism evidence="20 21">
    <name type="scientific">Ciona savignyi</name>
    <name type="common">Pacific transparent sea squirt</name>
    <dbReference type="NCBI Taxonomy" id="51511"/>
    <lineage>
        <taxon>Eukaryota</taxon>
        <taxon>Metazoa</taxon>
        <taxon>Chordata</taxon>
        <taxon>Tunicata</taxon>
        <taxon>Ascidiacea</taxon>
        <taxon>Phlebobranchia</taxon>
        <taxon>Cionidae</taxon>
        <taxon>Ciona</taxon>
    </lineage>
</organism>
<dbReference type="CDD" id="cd01450">
    <property type="entry name" value="vWFA_subfamily_ECM"/>
    <property type="match status" value="1"/>
</dbReference>
<dbReference type="PRINTS" id="PR00895">
    <property type="entry name" value="PENTAXIN"/>
</dbReference>
<dbReference type="FunFam" id="2.10.25.10:FF:000006">
    <property type="entry name" value="Versican core protein-like isoform 1"/>
    <property type="match status" value="1"/>
</dbReference>
<dbReference type="InterPro" id="IPR002035">
    <property type="entry name" value="VWF_A"/>
</dbReference>
<dbReference type="GO" id="GO:0005886">
    <property type="term" value="C:plasma membrane"/>
    <property type="evidence" value="ECO:0007669"/>
    <property type="project" value="UniProtKB-SubCell"/>
</dbReference>
<feature type="disulfide bond" evidence="13">
    <location>
        <begin position="1216"/>
        <end position="1225"/>
    </location>
</feature>
<evidence type="ECO:0000259" key="18">
    <source>
        <dbReference type="PROSITE" id="PS50923"/>
    </source>
</evidence>
<dbReference type="PANTHER" id="PTHR19325:SF575">
    <property type="entry name" value="LOCOMOTION-RELATED PROTEIN HIKARU GENKI"/>
    <property type="match status" value="1"/>
</dbReference>
<dbReference type="InParanoid" id="H2Z1V0"/>
<dbReference type="SMART" id="SM01411">
    <property type="entry name" value="Ephrin_rec_like"/>
    <property type="match status" value="4"/>
</dbReference>
<feature type="domain" description="Sushi" evidence="18">
    <location>
        <begin position="1966"/>
        <end position="2023"/>
    </location>
</feature>
<dbReference type="PROSITE" id="PS50234">
    <property type="entry name" value="VWFA"/>
    <property type="match status" value="1"/>
</dbReference>
<evidence type="ECO:0000256" key="1">
    <source>
        <dbReference type="ARBA" id="ARBA00004251"/>
    </source>
</evidence>
<reference evidence="20" key="3">
    <citation type="submission" date="2025-09" db="UniProtKB">
        <authorList>
            <consortium name="Ensembl"/>
        </authorList>
    </citation>
    <scope>IDENTIFICATION</scope>
</reference>
<feature type="domain" description="EGF-like" evidence="15">
    <location>
        <begin position="1228"/>
        <end position="1264"/>
    </location>
</feature>
<dbReference type="Gene3D" id="3.40.50.410">
    <property type="entry name" value="von Willebrand factor, type A domain"/>
    <property type="match status" value="1"/>
</dbReference>
<dbReference type="PROSITE" id="PS01186">
    <property type="entry name" value="EGF_2"/>
    <property type="match status" value="6"/>
</dbReference>
<evidence type="ECO:0000256" key="2">
    <source>
        <dbReference type="ARBA" id="ARBA00022475"/>
    </source>
</evidence>
<evidence type="ECO:0000256" key="12">
    <source>
        <dbReference type="ARBA" id="ARBA00023180"/>
    </source>
</evidence>
<feature type="disulfide bond" evidence="14">
    <location>
        <begin position="2976"/>
        <end position="3003"/>
    </location>
</feature>
<dbReference type="InterPro" id="IPR013320">
    <property type="entry name" value="ConA-like_dom_sf"/>
</dbReference>
<feature type="domain" description="Sushi" evidence="18">
    <location>
        <begin position="1840"/>
        <end position="1899"/>
    </location>
</feature>
<dbReference type="SMART" id="SM00327">
    <property type="entry name" value="VWA"/>
    <property type="match status" value="1"/>
</dbReference>
<evidence type="ECO:0000256" key="8">
    <source>
        <dbReference type="ARBA" id="ARBA00022837"/>
    </source>
</evidence>
<feature type="disulfide bond" evidence="14">
    <location>
        <begin position="3035"/>
        <end position="3062"/>
    </location>
</feature>
<feature type="disulfide bond" evidence="14">
    <location>
        <begin position="2796"/>
        <end position="2823"/>
    </location>
</feature>
<feature type="domain" description="Sushi" evidence="18">
    <location>
        <begin position="1623"/>
        <end position="1680"/>
    </location>
</feature>
<dbReference type="SMART" id="SM00181">
    <property type="entry name" value="EGF"/>
    <property type="match status" value="11"/>
</dbReference>
<feature type="domain" description="Sushi" evidence="18">
    <location>
        <begin position="306"/>
        <end position="371"/>
    </location>
</feature>
<dbReference type="GO" id="GO:0048666">
    <property type="term" value="P:neuron development"/>
    <property type="evidence" value="ECO:0007669"/>
    <property type="project" value="UniProtKB-ARBA"/>
</dbReference>
<feature type="domain" description="Sushi" evidence="18">
    <location>
        <begin position="3006"/>
        <end position="3064"/>
    </location>
</feature>
<dbReference type="eggNOG" id="KOG1217">
    <property type="taxonomic scope" value="Eukaryota"/>
</dbReference>
<dbReference type="PROSITE" id="PS01187">
    <property type="entry name" value="EGF_CA"/>
    <property type="match status" value="3"/>
</dbReference>
<feature type="domain" description="Sushi" evidence="18">
    <location>
        <begin position="2713"/>
        <end position="2767"/>
    </location>
</feature>
<feature type="domain" description="EGF-like" evidence="15">
    <location>
        <begin position="1190"/>
        <end position="1226"/>
    </location>
</feature>
<feature type="domain" description="Sushi" evidence="18">
    <location>
        <begin position="2891"/>
        <end position="2948"/>
    </location>
</feature>
<dbReference type="InterPro" id="IPR036465">
    <property type="entry name" value="vWFA_dom_sf"/>
</dbReference>
<dbReference type="PROSITE" id="PS50825">
    <property type="entry name" value="HYR"/>
    <property type="match status" value="2"/>
</dbReference>
<evidence type="ECO:0000256" key="6">
    <source>
        <dbReference type="ARBA" id="ARBA00022729"/>
    </source>
</evidence>